<dbReference type="OrthoDB" id="3526090at2"/>
<dbReference type="Proteomes" id="UP000231742">
    <property type="component" value="Unassembled WGS sequence"/>
</dbReference>
<dbReference type="SUPFAM" id="SSF46785">
    <property type="entry name" value="Winged helix' DNA-binding domain"/>
    <property type="match status" value="2"/>
</dbReference>
<keyword evidence="3" id="KW-0804">Transcription</keyword>
<dbReference type="GO" id="GO:0043200">
    <property type="term" value="P:response to amino acid"/>
    <property type="evidence" value="ECO:0007669"/>
    <property type="project" value="TreeGrafter"/>
</dbReference>
<dbReference type="GO" id="GO:0005829">
    <property type="term" value="C:cytosol"/>
    <property type="evidence" value="ECO:0007669"/>
    <property type="project" value="TreeGrafter"/>
</dbReference>
<feature type="domain" description="HTH asnC-type" evidence="4">
    <location>
        <begin position="152"/>
        <end position="196"/>
    </location>
</feature>
<dbReference type="InterPro" id="IPR011008">
    <property type="entry name" value="Dimeric_a/b-barrel"/>
</dbReference>
<dbReference type="InterPro" id="IPR036388">
    <property type="entry name" value="WH-like_DNA-bd_sf"/>
</dbReference>
<organism evidence="5 6">
    <name type="scientific">Salinibacterium amurskyense</name>
    <dbReference type="NCBI Taxonomy" id="205941"/>
    <lineage>
        <taxon>Bacteria</taxon>
        <taxon>Bacillati</taxon>
        <taxon>Actinomycetota</taxon>
        <taxon>Actinomycetes</taxon>
        <taxon>Micrococcales</taxon>
        <taxon>Microbacteriaceae</taxon>
        <taxon>Salinibacterium</taxon>
    </lineage>
</organism>
<dbReference type="EMBL" id="PGFH01000001">
    <property type="protein sequence ID" value="PJJ81940.1"/>
    <property type="molecule type" value="Genomic_DNA"/>
</dbReference>
<keyword evidence="1" id="KW-0805">Transcription regulation</keyword>
<evidence type="ECO:0000256" key="2">
    <source>
        <dbReference type="ARBA" id="ARBA00023125"/>
    </source>
</evidence>
<reference evidence="5 6" key="1">
    <citation type="submission" date="2017-11" db="EMBL/GenBank/DDBJ databases">
        <title>Genomic Encyclopedia of Archaeal and Bacterial Type Strains, Phase II (KMG-II): From Individual Species to Whole Genera.</title>
        <authorList>
            <person name="Goeker M."/>
        </authorList>
    </citation>
    <scope>NUCLEOTIDE SEQUENCE [LARGE SCALE GENOMIC DNA]</scope>
    <source>
        <strain evidence="5 6">DSM 16400</strain>
    </source>
</reference>
<dbReference type="InterPro" id="IPR019888">
    <property type="entry name" value="Tscrpt_reg_AsnC-like"/>
</dbReference>
<comment type="caution">
    <text evidence="5">The sequence shown here is derived from an EMBL/GenBank/DDBJ whole genome shotgun (WGS) entry which is preliminary data.</text>
</comment>
<gene>
    <name evidence="5" type="ORF">CLV85_1125</name>
</gene>
<accession>A0A2M9D8E7</accession>
<dbReference type="Gene3D" id="3.30.70.920">
    <property type="match status" value="2"/>
</dbReference>
<name>A0A2M9D8E7_9MICO</name>
<keyword evidence="2" id="KW-0238">DNA-binding</keyword>
<protein>
    <submittedName>
        <fullName evidence="5">AsnC family transcriptional regulator</fullName>
    </submittedName>
</protein>
<dbReference type="InterPro" id="IPR036390">
    <property type="entry name" value="WH_DNA-bd_sf"/>
</dbReference>
<dbReference type="SMART" id="SM00344">
    <property type="entry name" value="HTH_ASNC"/>
    <property type="match status" value="2"/>
</dbReference>
<dbReference type="InterPro" id="IPR000485">
    <property type="entry name" value="AsnC-type_HTH_dom"/>
</dbReference>
<dbReference type="SUPFAM" id="SSF54909">
    <property type="entry name" value="Dimeric alpha+beta barrel"/>
    <property type="match status" value="1"/>
</dbReference>
<evidence type="ECO:0000259" key="4">
    <source>
        <dbReference type="PROSITE" id="PS50956"/>
    </source>
</evidence>
<dbReference type="PANTHER" id="PTHR30154">
    <property type="entry name" value="LEUCINE-RESPONSIVE REGULATORY PROTEIN"/>
    <property type="match status" value="1"/>
</dbReference>
<proteinExistence type="predicted"/>
<evidence type="ECO:0000313" key="6">
    <source>
        <dbReference type="Proteomes" id="UP000231742"/>
    </source>
</evidence>
<dbReference type="PROSITE" id="PS50956">
    <property type="entry name" value="HTH_ASNC_2"/>
    <property type="match status" value="1"/>
</dbReference>
<dbReference type="Gene3D" id="1.10.10.10">
    <property type="entry name" value="Winged helix-like DNA-binding domain superfamily/Winged helix DNA-binding domain"/>
    <property type="match status" value="2"/>
</dbReference>
<dbReference type="AlphaFoldDB" id="A0A2M9D8E7"/>
<evidence type="ECO:0000256" key="3">
    <source>
        <dbReference type="ARBA" id="ARBA00023163"/>
    </source>
</evidence>
<sequence>MDQLTEQSFAILRHDGRTSFSDIARQLDTNRASIAKRINPLLQSGDIRIIAAVHPRLLGLHVLAHLSIQTEGDAGQLAERICQLNSPVFVSERTGKYQLISELHTTTMAELHDEIRAIRACEGVVDVQVLVYERTLKSFFLGEEPALADLPIDSTDLKLMELLQQDGRMGYAELAEAVDLSISGCRTRINRLTETGAMRIGLMRQRTDMTSHLTFGFGFITQGDLEPLVRLIDEQAGVEFMARTIGRFDFVSTISFPTLGEFNDFVAALRGLAGVTSLETWLHARIHKERYQHSLHRIREGAAVLADRAAVAAP</sequence>
<evidence type="ECO:0000256" key="1">
    <source>
        <dbReference type="ARBA" id="ARBA00023015"/>
    </source>
</evidence>
<dbReference type="GO" id="GO:0043565">
    <property type="term" value="F:sequence-specific DNA binding"/>
    <property type="evidence" value="ECO:0007669"/>
    <property type="project" value="InterPro"/>
</dbReference>
<evidence type="ECO:0000313" key="5">
    <source>
        <dbReference type="EMBL" id="PJJ81940.1"/>
    </source>
</evidence>
<dbReference type="PANTHER" id="PTHR30154:SF34">
    <property type="entry name" value="TRANSCRIPTIONAL REGULATOR AZLB"/>
    <property type="match status" value="1"/>
</dbReference>
<keyword evidence="6" id="KW-1185">Reference proteome</keyword>
<dbReference type="RefSeq" id="WP_100388581.1">
    <property type="nucleotide sequence ID" value="NZ_BMZU01000001.1"/>
</dbReference>
<dbReference type="Pfam" id="PF13404">
    <property type="entry name" value="HTH_AsnC-type"/>
    <property type="match status" value="1"/>
</dbReference>
<dbReference type="PRINTS" id="PR00033">
    <property type="entry name" value="HTHASNC"/>
</dbReference>